<reference evidence="1 2" key="1">
    <citation type="submission" date="2015-01" db="EMBL/GenBank/DDBJ databases">
        <title>The Genome Sequence of Ochroconis gallopava CBS43764.</title>
        <authorList>
            <consortium name="The Broad Institute Genomics Platform"/>
            <person name="Cuomo C."/>
            <person name="de Hoog S."/>
            <person name="Gorbushina A."/>
            <person name="Stielow B."/>
            <person name="Teixiera M."/>
            <person name="Abouelleil A."/>
            <person name="Chapman S.B."/>
            <person name="Priest M."/>
            <person name="Young S.K."/>
            <person name="Wortman J."/>
            <person name="Nusbaum C."/>
            <person name="Birren B."/>
        </authorList>
    </citation>
    <scope>NUCLEOTIDE SEQUENCE [LARGE SCALE GENOMIC DNA]</scope>
    <source>
        <strain evidence="1 2">CBS 43764</strain>
    </source>
</reference>
<proteinExistence type="predicted"/>
<dbReference type="Proteomes" id="UP000053259">
    <property type="component" value="Unassembled WGS sequence"/>
</dbReference>
<evidence type="ECO:0000313" key="2">
    <source>
        <dbReference type="Proteomes" id="UP000053259"/>
    </source>
</evidence>
<dbReference type="AlphaFoldDB" id="A0A0D2ALI5"/>
<dbReference type="EMBL" id="KN847569">
    <property type="protein sequence ID" value="KIV99938.1"/>
    <property type="molecule type" value="Genomic_DNA"/>
</dbReference>
<dbReference type="InParanoid" id="A0A0D2ALI5"/>
<dbReference type="GeneID" id="27316430"/>
<protein>
    <submittedName>
        <fullName evidence="1">Uncharacterized protein</fullName>
    </submittedName>
</protein>
<evidence type="ECO:0000313" key="1">
    <source>
        <dbReference type="EMBL" id="KIV99938.1"/>
    </source>
</evidence>
<name>A0A0D2ALI5_9PEZI</name>
<accession>A0A0D2ALI5</accession>
<dbReference type="RefSeq" id="XP_016209808.1">
    <property type="nucleotide sequence ID" value="XM_016362360.1"/>
</dbReference>
<gene>
    <name evidence="1" type="ORF">PV09_08457</name>
</gene>
<organism evidence="1 2">
    <name type="scientific">Verruconis gallopava</name>
    <dbReference type="NCBI Taxonomy" id="253628"/>
    <lineage>
        <taxon>Eukaryota</taxon>
        <taxon>Fungi</taxon>
        <taxon>Dikarya</taxon>
        <taxon>Ascomycota</taxon>
        <taxon>Pezizomycotina</taxon>
        <taxon>Dothideomycetes</taxon>
        <taxon>Pleosporomycetidae</taxon>
        <taxon>Venturiales</taxon>
        <taxon>Sympoventuriaceae</taxon>
        <taxon>Verruconis</taxon>
    </lineage>
</organism>
<dbReference type="HOGENOM" id="CLU_1344160_0_0_1"/>
<sequence>MAMTTTAANLPFPSSSFGVKMITSSITTVGSASSLAVEVPANSTTITVTVLGRPNQDPYNTLAASVVSVSDQTTIFALGCRPPSLLKGNFNTYSPCIEQEATITAAPSMFAYVDADTSLGCSHASNAQMYTCRVDTSGGQILSSAFFINEYGLGGQAELLVTAGLEKLNGTSIVKSGGDRTIVDERMLWLRWLNIAVLLLFMWH</sequence>
<dbReference type="VEuPathDB" id="FungiDB:PV09_08457"/>
<keyword evidence="2" id="KW-1185">Reference proteome</keyword>